<gene>
    <name evidence="1" type="ORF">EXIGLDRAFT_784576</name>
</gene>
<dbReference type="OrthoDB" id="4743193at2759"/>
<dbReference type="InParanoid" id="A0A166MDT1"/>
<dbReference type="Proteomes" id="UP000077266">
    <property type="component" value="Unassembled WGS sequence"/>
</dbReference>
<sequence>MPQPVPRASRLTRALEHLATINYSVPELLAELLRTNNALIVPARDELRAQRREILRALLYETQTPFDGALRAAELLGLSVGDLMLGLLHCTAPEVSAAVDLALPAFLASALGAHSTVVSSFALNATVSRYVEEMLKITRKSAGFHGGVNSVQPADLEDFDLSTVALRLRQDAPLLWDLLSRLTDARGTHPDSSSGGARVPTFLVAPGDLGAHDDAILLNHGEDDEINEEEAVVNVQRAVEDEDPMAVDDPTVVRAPRPKTVKALRRYTALSEMKVVTILGIAQQATNQQCNLIQLYMGAFLRMTHAPDTVVNVLNHIGITVSNQSMDAAVSSLSKAGAKNLLTQGSTKTSQKAFDNVDFKDPVAQPTVYVDKKMQSAISALNISSHPSLTPEHFRFVDIAWQTNEAIRLPRDPSHRRPHKVSYLEVLQLSSTLDSRPPPLPNALPALAVLLNFWVSPSL</sequence>
<dbReference type="AlphaFoldDB" id="A0A166MDT1"/>
<keyword evidence="2" id="KW-1185">Reference proteome</keyword>
<evidence type="ECO:0000313" key="2">
    <source>
        <dbReference type="Proteomes" id="UP000077266"/>
    </source>
</evidence>
<organism evidence="1 2">
    <name type="scientific">Exidia glandulosa HHB12029</name>
    <dbReference type="NCBI Taxonomy" id="1314781"/>
    <lineage>
        <taxon>Eukaryota</taxon>
        <taxon>Fungi</taxon>
        <taxon>Dikarya</taxon>
        <taxon>Basidiomycota</taxon>
        <taxon>Agaricomycotina</taxon>
        <taxon>Agaricomycetes</taxon>
        <taxon>Auriculariales</taxon>
        <taxon>Exidiaceae</taxon>
        <taxon>Exidia</taxon>
    </lineage>
</organism>
<protein>
    <submittedName>
        <fullName evidence="1">Uncharacterized protein</fullName>
    </submittedName>
</protein>
<evidence type="ECO:0000313" key="1">
    <source>
        <dbReference type="EMBL" id="KZV77920.1"/>
    </source>
</evidence>
<accession>A0A166MDT1</accession>
<proteinExistence type="predicted"/>
<name>A0A166MDT1_EXIGL</name>
<dbReference type="STRING" id="1314781.A0A166MDT1"/>
<reference evidence="1 2" key="1">
    <citation type="journal article" date="2016" name="Mol. Biol. Evol.">
        <title>Comparative Genomics of Early-Diverging Mushroom-Forming Fungi Provides Insights into the Origins of Lignocellulose Decay Capabilities.</title>
        <authorList>
            <person name="Nagy L.G."/>
            <person name="Riley R."/>
            <person name="Tritt A."/>
            <person name="Adam C."/>
            <person name="Daum C."/>
            <person name="Floudas D."/>
            <person name="Sun H."/>
            <person name="Yadav J.S."/>
            <person name="Pangilinan J."/>
            <person name="Larsson K.H."/>
            <person name="Matsuura K."/>
            <person name="Barry K."/>
            <person name="Labutti K."/>
            <person name="Kuo R."/>
            <person name="Ohm R.A."/>
            <person name="Bhattacharya S.S."/>
            <person name="Shirouzu T."/>
            <person name="Yoshinaga Y."/>
            <person name="Martin F.M."/>
            <person name="Grigoriev I.V."/>
            <person name="Hibbett D.S."/>
        </authorList>
    </citation>
    <scope>NUCLEOTIDE SEQUENCE [LARGE SCALE GENOMIC DNA]</scope>
    <source>
        <strain evidence="1 2">HHB12029</strain>
    </source>
</reference>
<dbReference type="EMBL" id="KV427354">
    <property type="protein sequence ID" value="KZV77920.1"/>
    <property type="molecule type" value="Genomic_DNA"/>
</dbReference>